<evidence type="ECO:0000313" key="3">
    <source>
        <dbReference type="Proteomes" id="UP000316921"/>
    </source>
</evidence>
<evidence type="ECO:0000256" key="1">
    <source>
        <dbReference type="SAM" id="SignalP"/>
    </source>
</evidence>
<gene>
    <name evidence="2" type="ORF">Pla133_08040</name>
</gene>
<keyword evidence="3" id="KW-1185">Reference proteome</keyword>
<dbReference type="EMBL" id="CP036287">
    <property type="protein sequence ID" value="QDU65738.1"/>
    <property type="molecule type" value="Genomic_DNA"/>
</dbReference>
<name>A0A518BFI2_9BACT</name>
<dbReference type="AlphaFoldDB" id="A0A518BFI2"/>
<evidence type="ECO:0008006" key="4">
    <source>
        <dbReference type="Google" id="ProtNLM"/>
    </source>
</evidence>
<protein>
    <recommendedName>
        <fullName evidence="4">SMP-30/Gluconolaconase/LRE-like region</fullName>
    </recommendedName>
</protein>
<dbReference type="KEGG" id="pbap:Pla133_08040"/>
<feature type="chain" id="PRO_5022054555" description="SMP-30/Gluconolaconase/LRE-like region" evidence="1">
    <location>
        <begin position="24"/>
        <end position="709"/>
    </location>
</feature>
<dbReference type="Gene3D" id="2.130.10.10">
    <property type="entry name" value="YVTN repeat-like/Quinoprotein amine dehydrogenase"/>
    <property type="match status" value="1"/>
</dbReference>
<proteinExistence type="predicted"/>
<keyword evidence="1" id="KW-0732">Signal</keyword>
<reference evidence="2 3" key="1">
    <citation type="submission" date="2019-02" db="EMBL/GenBank/DDBJ databases">
        <title>Deep-cultivation of Planctomycetes and their phenomic and genomic characterization uncovers novel biology.</title>
        <authorList>
            <person name="Wiegand S."/>
            <person name="Jogler M."/>
            <person name="Boedeker C."/>
            <person name="Pinto D."/>
            <person name="Vollmers J."/>
            <person name="Rivas-Marin E."/>
            <person name="Kohn T."/>
            <person name="Peeters S.H."/>
            <person name="Heuer A."/>
            <person name="Rast P."/>
            <person name="Oberbeckmann S."/>
            <person name="Bunk B."/>
            <person name="Jeske O."/>
            <person name="Meyerdierks A."/>
            <person name="Storesund J.E."/>
            <person name="Kallscheuer N."/>
            <person name="Luecker S."/>
            <person name="Lage O.M."/>
            <person name="Pohl T."/>
            <person name="Merkel B.J."/>
            <person name="Hornburger P."/>
            <person name="Mueller R.-W."/>
            <person name="Bruemmer F."/>
            <person name="Labrenz M."/>
            <person name="Spormann A.M."/>
            <person name="Op den Camp H."/>
            <person name="Overmann J."/>
            <person name="Amann R."/>
            <person name="Jetten M.S.M."/>
            <person name="Mascher T."/>
            <person name="Medema M.H."/>
            <person name="Devos D.P."/>
            <person name="Kaster A.-K."/>
            <person name="Ovreas L."/>
            <person name="Rohde M."/>
            <person name="Galperin M.Y."/>
            <person name="Jogler C."/>
        </authorList>
    </citation>
    <scope>NUCLEOTIDE SEQUENCE [LARGE SCALE GENOMIC DNA]</scope>
    <source>
        <strain evidence="2 3">Pla133</strain>
    </source>
</reference>
<evidence type="ECO:0000313" key="2">
    <source>
        <dbReference type="EMBL" id="QDU65738.1"/>
    </source>
</evidence>
<feature type="signal peptide" evidence="1">
    <location>
        <begin position="1"/>
        <end position="23"/>
    </location>
</feature>
<dbReference type="RefSeq" id="WP_145062627.1">
    <property type="nucleotide sequence ID" value="NZ_CP036287.1"/>
</dbReference>
<dbReference type="InterPro" id="IPR015943">
    <property type="entry name" value="WD40/YVTN_repeat-like_dom_sf"/>
</dbReference>
<dbReference type="Proteomes" id="UP000316921">
    <property type="component" value="Chromosome"/>
</dbReference>
<accession>A0A518BFI2</accession>
<sequence precursor="true">MSPIRPCLLALAAPLAAAPSALADFVTLAWIDSDNFNVQVTEIPDLDQVRMSGGGSFGLPGNGTTYCVPTSAMNIMAYAATHGFPSLKPGNADWQLQSQYLPAGLALLQMGQFMNTNTTGGTGPSDAFEGVKSWLYGHPEFVASSYVAGNNYAPALEDMAGVMLGGGLVMACYGRYTVEGYFGSIPIIQRDGGHCTTLSRAVSAGNAKLAWVRDPASGGSDAFSQSTFANRTLALEEKAVMTGNSITQLKVMTAVDYDAEKTKNAYFDSYISLRPKAGLSFVNTPNGPLLKLALAGLLQGYGGPDTKTFGWDLASTVLDAVMGPDGNHVYVLSETPGAGPASVSSLELASSKVTPLLEVPGAQRLFFGRDRSLYAAQDGLLQRIQMDDEPPTVTSKPIPYPVDGLVFDDKVDEVVMLAVGPRRIVRYPFHLDGLPAVTSLPASIPSTIEPELALSPSDGRLWMIESASSKLFAFDAATGAVETVEVAGVSGATAVDVDDQGNLFVTHKNGLAVLRPAESGYEAWPLSPWSTEPGAPRFRIDRSRTNIDPLVHSGPAWRNLTPDSLVGLVDGETIEDCAGAAEVEAYGSGKAGASGPAPILAAKEVPVQGTELGVTLSGATPGSLAFLLVGATPLALPFDEGTMLVLPDLILPFPELVPATGTQSLSAPLSGTPETCGASFYFQAMYRDPGAPGYLESAQTNGLRLTIGS</sequence>
<dbReference type="SUPFAM" id="SSF63829">
    <property type="entry name" value="Calcium-dependent phosphotriesterase"/>
    <property type="match status" value="1"/>
</dbReference>
<organism evidence="2 3">
    <name type="scientific">Engelhardtia mirabilis</name>
    <dbReference type="NCBI Taxonomy" id="2528011"/>
    <lineage>
        <taxon>Bacteria</taxon>
        <taxon>Pseudomonadati</taxon>
        <taxon>Planctomycetota</taxon>
        <taxon>Planctomycetia</taxon>
        <taxon>Planctomycetia incertae sedis</taxon>
        <taxon>Engelhardtia</taxon>
    </lineage>
</organism>